<dbReference type="EMBL" id="JADIVZ010000006">
    <property type="protein sequence ID" value="MBF4162516.1"/>
    <property type="molecule type" value="Genomic_DNA"/>
</dbReference>
<evidence type="ECO:0000256" key="1">
    <source>
        <dbReference type="ARBA" id="ARBA00022676"/>
    </source>
</evidence>
<feature type="domain" description="Glycosyltransferase subfamily 4-like N-terminal" evidence="3">
    <location>
        <begin position="12"/>
        <end position="165"/>
    </location>
</feature>
<evidence type="ECO:0000256" key="2">
    <source>
        <dbReference type="ARBA" id="ARBA00022679"/>
    </source>
</evidence>
<dbReference type="Pfam" id="PF13579">
    <property type="entry name" value="Glyco_trans_4_4"/>
    <property type="match status" value="1"/>
</dbReference>
<comment type="caution">
    <text evidence="4">The sequence shown here is derived from an EMBL/GenBank/DDBJ whole genome shotgun (WGS) entry which is preliminary data.</text>
</comment>
<reference evidence="4" key="1">
    <citation type="submission" date="2020-11" db="EMBL/GenBank/DDBJ databases">
        <title>Nocardioides sp. CBS4Y-1, whole genome shotgun sequence.</title>
        <authorList>
            <person name="Tuo L."/>
        </authorList>
    </citation>
    <scope>NUCLEOTIDE SEQUENCE</scope>
    <source>
        <strain evidence="4">CBS4Y-1</strain>
    </source>
</reference>
<organism evidence="4 5">
    <name type="scientific">Nocardioides acrostichi</name>
    <dbReference type="NCBI Taxonomy" id="2784339"/>
    <lineage>
        <taxon>Bacteria</taxon>
        <taxon>Bacillati</taxon>
        <taxon>Actinomycetota</taxon>
        <taxon>Actinomycetes</taxon>
        <taxon>Propionibacteriales</taxon>
        <taxon>Nocardioidaceae</taxon>
        <taxon>Nocardioides</taxon>
    </lineage>
</organism>
<evidence type="ECO:0000259" key="3">
    <source>
        <dbReference type="Pfam" id="PF13579"/>
    </source>
</evidence>
<dbReference type="GO" id="GO:0016757">
    <property type="term" value="F:glycosyltransferase activity"/>
    <property type="evidence" value="ECO:0007669"/>
    <property type="project" value="UniProtKB-KW"/>
</dbReference>
<protein>
    <submittedName>
        <fullName evidence="4">Glycosyltransferase</fullName>
    </submittedName>
</protein>
<dbReference type="SUPFAM" id="SSF53756">
    <property type="entry name" value="UDP-Glycosyltransferase/glycogen phosphorylase"/>
    <property type="match status" value="1"/>
</dbReference>
<proteinExistence type="predicted"/>
<dbReference type="Proteomes" id="UP000656804">
    <property type="component" value="Unassembled WGS sequence"/>
</dbReference>
<keyword evidence="1" id="KW-0328">Glycosyltransferase</keyword>
<dbReference type="InterPro" id="IPR028098">
    <property type="entry name" value="Glyco_trans_4-like_N"/>
</dbReference>
<gene>
    <name evidence="4" type="ORF">ISG29_12530</name>
</gene>
<sequence length="365" mass="40649">MRNHVKGAGSAVTEYIDTLAQELATRGHDVRLVCWEPPRPGSGAARNQSQIFGFRVWLWHHRRGQLANLAFLLFALIHLARNGKNYDFVITVDSPAGIPMVPWLARLFGRHGYRSVNWTMDIFHAATSSGFVARLERWGLAKSDERVTLSSCMADRLSSMGLTSTIVPLPVTVLSDTAETSGGTDLFYGGYVGPRSPLRDVLAHLAQLQIPEPGRGISVRAAVSDLGELDLDLPEHFVISERMDHSSYQNVAASAAVHLVVLAARFTGTSLPSKAYSAWAAGKPVLFIGHSECELARDINEFDCGWFVPWERLSDGLRSWKRDYLGELDRKRSGAKQIVKEKLNRNLVGETWDQFLQLHCKREVE</sequence>
<dbReference type="Gene3D" id="3.40.50.2000">
    <property type="entry name" value="Glycogen Phosphorylase B"/>
    <property type="match status" value="1"/>
</dbReference>
<evidence type="ECO:0000313" key="4">
    <source>
        <dbReference type="EMBL" id="MBF4162516.1"/>
    </source>
</evidence>
<keyword evidence="2" id="KW-0808">Transferase</keyword>
<accession>A0A930Y7Z6</accession>
<name>A0A930Y7Z6_9ACTN</name>
<evidence type="ECO:0000313" key="5">
    <source>
        <dbReference type="Proteomes" id="UP000656804"/>
    </source>
</evidence>
<keyword evidence="5" id="KW-1185">Reference proteome</keyword>
<dbReference type="AlphaFoldDB" id="A0A930Y7Z6"/>